<dbReference type="EC" id="1.5.3.2" evidence="10"/>
<evidence type="ECO:0000256" key="2">
    <source>
        <dbReference type="ARBA" id="ARBA00001974"/>
    </source>
</evidence>
<dbReference type="NCBIfam" id="NF008425">
    <property type="entry name" value="PRK11259.1"/>
    <property type="match status" value="1"/>
</dbReference>
<accession>A0ABU4HVJ8</accession>
<dbReference type="RefSeq" id="WP_318598467.1">
    <property type="nucleotide sequence ID" value="NZ_JAWSTH010000047.1"/>
</dbReference>
<evidence type="ECO:0000313" key="10">
    <source>
        <dbReference type="EMBL" id="MDW5596089.1"/>
    </source>
</evidence>
<dbReference type="PROSITE" id="PS00595">
    <property type="entry name" value="AA_TRANSFER_CLASS_5"/>
    <property type="match status" value="1"/>
</dbReference>
<keyword evidence="3" id="KW-0285">Flavoprotein</keyword>
<dbReference type="PANTHER" id="PTHR10961:SF7">
    <property type="entry name" value="FAD DEPENDENT OXIDOREDUCTASE DOMAIN-CONTAINING PROTEIN"/>
    <property type="match status" value="1"/>
</dbReference>
<dbReference type="SUPFAM" id="SSF53383">
    <property type="entry name" value="PLP-dependent transferases"/>
    <property type="match status" value="1"/>
</dbReference>
<evidence type="ECO:0000256" key="4">
    <source>
        <dbReference type="ARBA" id="ARBA00022827"/>
    </source>
</evidence>
<name>A0ABU4HVJ8_9ACTN</name>
<keyword evidence="6 10" id="KW-0560">Oxidoreductase</keyword>
<sequence length="813" mass="84793">MTRIDVDIERARTPGVGNAHHLNAAGAALPTARTLAAVTEQLQLESRIGGYEAAHAVRPRLDALYPLAAGMLGARADEIAFAESATVAWQRAIDALRLGPGDRVIVSRSGYVSCALQLLTLERERGVVLELLPVDPATGALDLDALAATLSDGPAALLIVTHVPTSSGLVEPVAAAGALARAHGVPYFVDAVQSAGQLRVDVEQLGCDVLVATGRKYLRGPRGTGILYVRRALLERLAPTAPDVRGAVWTEDHDFTLADAARRFETWETSHAVRLGLGVALAELDALGIDAIEEHLTALSARLRGELSALPGVRLADPPAGTSAIVTFTVDGLPAREVAARLAERGVQLVSVPAEHGRWDLAERELPAVVRAGLHVYTDDGDLLALRDGVAALAGSGVAPGASAAQLGGLPLEAGGANGSVPLAGTPDPVPPTAGTPLARAPGPPVESVDAIVVGLGAHGSAAARALAERGMKVVALERFRLGHDRGSSHGESRMIRRAYPNPVWDPLVERAYDAWARLEEATGERLMERTGGMFARPAGAEESLRGPGCTVLDAAGINAIFPAIELGDELEGLYDPAAGLLHADRSIAALQLLARRSGARLREADPMVAWAADGDGVRVDSMRGRLRAERLIVTAGAWVPALVPQLALEQRVVRIVNVYMEPRDASLVAPPKLGCFSFDLPIGLVYGVAPLRGRGVKVGLDDGRDVDPDAPKQPLTEAEIAELTGVAAKYLPAAAGPVQSTLTCLYAVTPDRRFAVGALPELPQVLVASACSGHGFKFAPALGDALADMTAGVERPDLDFISPARLTAPAPH</sequence>
<dbReference type="Gene3D" id="3.90.1150.10">
    <property type="entry name" value="Aspartate Aminotransferase, domain 1"/>
    <property type="match status" value="1"/>
</dbReference>
<dbReference type="InterPro" id="IPR000192">
    <property type="entry name" value="Aminotrans_V_dom"/>
</dbReference>
<dbReference type="InterPro" id="IPR036188">
    <property type="entry name" value="FAD/NAD-bd_sf"/>
</dbReference>
<dbReference type="Pfam" id="PF01266">
    <property type="entry name" value="DAO"/>
    <property type="match status" value="1"/>
</dbReference>
<comment type="cofactor">
    <cofactor evidence="2">
        <name>FAD</name>
        <dbReference type="ChEBI" id="CHEBI:57692"/>
    </cofactor>
</comment>
<evidence type="ECO:0000256" key="1">
    <source>
        <dbReference type="ARBA" id="ARBA00001933"/>
    </source>
</evidence>
<dbReference type="InterPro" id="IPR015424">
    <property type="entry name" value="PyrdxlP-dep_Trfase"/>
</dbReference>
<dbReference type="InterPro" id="IPR006076">
    <property type="entry name" value="FAD-dep_OxRdtase"/>
</dbReference>
<proteinExistence type="predicted"/>
<evidence type="ECO:0000256" key="7">
    <source>
        <dbReference type="RuleBase" id="RU004504"/>
    </source>
</evidence>
<comment type="cofactor">
    <cofactor evidence="1 7">
        <name>pyridoxal 5'-phosphate</name>
        <dbReference type="ChEBI" id="CHEBI:597326"/>
    </cofactor>
</comment>
<evidence type="ECO:0000256" key="5">
    <source>
        <dbReference type="ARBA" id="ARBA00022898"/>
    </source>
</evidence>
<reference evidence="11" key="1">
    <citation type="submission" date="2023-07" db="EMBL/GenBank/DDBJ databases">
        <title>Conexibacter stalactiti sp. nov., isolated from stalactites in a lava cave and emended description of the genus Conexibacter.</title>
        <authorList>
            <person name="Lee S.D."/>
        </authorList>
    </citation>
    <scope>NUCLEOTIDE SEQUENCE [LARGE SCALE GENOMIC DNA]</scope>
    <source>
        <strain evidence="11">KCTC 39840</strain>
    </source>
</reference>
<dbReference type="InterPro" id="IPR020578">
    <property type="entry name" value="Aminotrans_V_PyrdxlP_BS"/>
</dbReference>
<dbReference type="Pfam" id="PF00266">
    <property type="entry name" value="Aminotran_5"/>
    <property type="match status" value="1"/>
</dbReference>
<organism evidence="10 11">
    <name type="scientific">Conexibacter stalactiti</name>
    <dbReference type="NCBI Taxonomy" id="1940611"/>
    <lineage>
        <taxon>Bacteria</taxon>
        <taxon>Bacillati</taxon>
        <taxon>Actinomycetota</taxon>
        <taxon>Thermoleophilia</taxon>
        <taxon>Solirubrobacterales</taxon>
        <taxon>Conexibacteraceae</taxon>
        <taxon>Conexibacter</taxon>
    </lineage>
</organism>
<evidence type="ECO:0000256" key="6">
    <source>
        <dbReference type="ARBA" id="ARBA00023002"/>
    </source>
</evidence>
<evidence type="ECO:0000259" key="8">
    <source>
        <dbReference type="Pfam" id="PF00266"/>
    </source>
</evidence>
<dbReference type="InterPro" id="IPR015421">
    <property type="entry name" value="PyrdxlP-dep_Trfase_major"/>
</dbReference>
<dbReference type="GO" id="GO:0050131">
    <property type="term" value="F:N-methyl-L-amino-acid oxidase activity"/>
    <property type="evidence" value="ECO:0007669"/>
    <property type="project" value="UniProtKB-EC"/>
</dbReference>
<dbReference type="PANTHER" id="PTHR10961">
    <property type="entry name" value="PEROXISOMAL SARCOSINE OXIDASE"/>
    <property type="match status" value="1"/>
</dbReference>
<feature type="domain" description="FAD dependent oxidoreductase" evidence="9">
    <location>
        <begin position="450"/>
        <end position="790"/>
    </location>
</feature>
<dbReference type="Gene3D" id="3.30.9.10">
    <property type="entry name" value="D-Amino Acid Oxidase, subunit A, domain 2"/>
    <property type="match status" value="1"/>
</dbReference>
<dbReference type="InterPro" id="IPR015422">
    <property type="entry name" value="PyrdxlP-dep_Trfase_small"/>
</dbReference>
<comment type="caution">
    <text evidence="10">The sequence shown here is derived from an EMBL/GenBank/DDBJ whole genome shotgun (WGS) entry which is preliminary data.</text>
</comment>
<keyword evidence="4" id="KW-0274">FAD</keyword>
<evidence type="ECO:0000313" key="11">
    <source>
        <dbReference type="Proteomes" id="UP001284601"/>
    </source>
</evidence>
<gene>
    <name evidence="10" type="primary">solA</name>
    <name evidence="10" type="ORF">R7226_17210</name>
</gene>
<dbReference type="InterPro" id="IPR045170">
    <property type="entry name" value="MTOX"/>
</dbReference>
<evidence type="ECO:0000256" key="3">
    <source>
        <dbReference type="ARBA" id="ARBA00022630"/>
    </source>
</evidence>
<protein>
    <submittedName>
        <fullName evidence="10">N-methyl-L-tryptophan oxidase</fullName>
        <ecNumber evidence="10">1.5.3.2</ecNumber>
    </submittedName>
</protein>
<dbReference type="SUPFAM" id="SSF51905">
    <property type="entry name" value="FAD/NAD(P)-binding domain"/>
    <property type="match status" value="1"/>
</dbReference>
<keyword evidence="11" id="KW-1185">Reference proteome</keyword>
<evidence type="ECO:0000259" key="9">
    <source>
        <dbReference type="Pfam" id="PF01266"/>
    </source>
</evidence>
<dbReference type="Gene3D" id="3.40.640.10">
    <property type="entry name" value="Type I PLP-dependent aspartate aminotransferase-like (Major domain)"/>
    <property type="match status" value="1"/>
</dbReference>
<feature type="domain" description="Aminotransferase class V" evidence="8">
    <location>
        <begin position="68"/>
        <end position="384"/>
    </location>
</feature>
<dbReference type="Proteomes" id="UP001284601">
    <property type="component" value="Unassembled WGS sequence"/>
</dbReference>
<dbReference type="EMBL" id="JAWSTH010000047">
    <property type="protein sequence ID" value="MDW5596089.1"/>
    <property type="molecule type" value="Genomic_DNA"/>
</dbReference>
<dbReference type="Gene3D" id="3.50.50.60">
    <property type="entry name" value="FAD/NAD(P)-binding domain"/>
    <property type="match status" value="1"/>
</dbReference>
<keyword evidence="5" id="KW-0663">Pyridoxal phosphate</keyword>
<dbReference type="SUPFAM" id="SSF54373">
    <property type="entry name" value="FAD-linked reductases, C-terminal domain"/>
    <property type="match status" value="1"/>
</dbReference>